<dbReference type="EMBL" id="RBRK01000122">
    <property type="protein sequence ID" value="RMQ73169.1"/>
    <property type="molecule type" value="Genomic_DNA"/>
</dbReference>
<evidence type="ECO:0000256" key="1">
    <source>
        <dbReference type="ARBA" id="ARBA00005732"/>
    </source>
</evidence>
<evidence type="ECO:0000256" key="7">
    <source>
        <dbReference type="SAM" id="MobiDB-lite"/>
    </source>
</evidence>
<protein>
    <recommendedName>
        <fullName evidence="6">Urease accessory protein UreG</fullName>
    </recommendedName>
</protein>
<dbReference type="HAMAP" id="MF_01389">
    <property type="entry name" value="UreG"/>
    <property type="match status" value="1"/>
</dbReference>
<evidence type="ECO:0000256" key="2">
    <source>
        <dbReference type="ARBA" id="ARBA00022741"/>
    </source>
</evidence>
<comment type="subunit">
    <text evidence="6">Homodimer. UreD, UreF and UreG form a complex that acts as a GTP-hydrolysis-dependent molecular chaperone, activating the urease apoprotein by helping to assemble the nickel containing metallocenter of UreC. The UreE protein probably delivers the nickel.</text>
</comment>
<accession>A0A3M4J5V4</accession>
<evidence type="ECO:0000259" key="8">
    <source>
        <dbReference type="Pfam" id="PF02492"/>
    </source>
</evidence>
<dbReference type="PANTHER" id="PTHR31715:SF0">
    <property type="entry name" value="UREASE ACCESSORY PROTEIN G"/>
    <property type="match status" value="1"/>
</dbReference>
<dbReference type="GO" id="GO:0043419">
    <property type="term" value="P:urea catabolic process"/>
    <property type="evidence" value="ECO:0007669"/>
    <property type="project" value="InterPro"/>
</dbReference>
<keyword evidence="6" id="KW-0963">Cytoplasm</keyword>
<comment type="subcellular location">
    <subcellularLocation>
        <location evidence="6">Cytoplasm</location>
    </subcellularLocation>
</comment>
<feature type="binding site" evidence="6">
    <location>
        <begin position="124"/>
        <end position="131"/>
    </location>
    <ligand>
        <name>GTP</name>
        <dbReference type="ChEBI" id="CHEBI:37565"/>
    </ligand>
</feature>
<dbReference type="Pfam" id="PF02492">
    <property type="entry name" value="cobW"/>
    <property type="match status" value="1"/>
</dbReference>
<dbReference type="NCBIfam" id="TIGR00101">
    <property type="entry name" value="ureG"/>
    <property type="match status" value="1"/>
</dbReference>
<keyword evidence="5 6" id="KW-0143">Chaperone</keyword>
<evidence type="ECO:0000313" key="10">
    <source>
        <dbReference type="Proteomes" id="UP000271866"/>
    </source>
</evidence>
<evidence type="ECO:0000256" key="3">
    <source>
        <dbReference type="ARBA" id="ARBA00022988"/>
    </source>
</evidence>
<comment type="caution">
    <text evidence="9">The sequence shown here is derived from an EMBL/GenBank/DDBJ whole genome shotgun (WGS) entry which is preliminary data.</text>
</comment>
<dbReference type="Gene3D" id="3.40.50.300">
    <property type="entry name" value="P-loop containing nucleotide triphosphate hydrolases"/>
    <property type="match status" value="1"/>
</dbReference>
<dbReference type="SUPFAM" id="SSF52540">
    <property type="entry name" value="P-loop containing nucleoside triphosphate hydrolases"/>
    <property type="match status" value="1"/>
</dbReference>
<feature type="compositionally biased region" description="Low complexity" evidence="7">
    <location>
        <begin position="10"/>
        <end position="24"/>
    </location>
</feature>
<dbReference type="InterPro" id="IPR004400">
    <property type="entry name" value="UreG"/>
</dbReference>
<comment type="function">
    <text evidence="6">Facilitates the functional incorporation of the urease nickel metallocenter. This process requires GTP hydrolysis, probably effectuated by UreG.</text>
</comment>
<dbReference type="STRING" id="33069.AO065_03945"/>
<name>A0A3M4J5V4_PSEVI</name>
<dbReference type="GO" id="GO:0005737">
    <property type="term" value="C:cytoplasm"/>
    <property type="evidence" value="ECO:0007669"/>
    <property type="project" value="UniProtKB-SubCell"/>
</dbReference>
<sequence>MARRNRRCRSTSSTASPSRQTPPRVWGSRSNYCLRSAPAPCASPTCCTTMPARTSASTRRPSMCMPTASACTASRSAKCHLRNATCCVETLPHRNPDMSLPLNASAPHTDAQPHPGAARVGIGGPVGSGKTRLLEQLIPRFIARGIELAIITNDLATREDAERVQRSGLIDPQRVRAVETGACPHTAIREDPTLNLQTADELEARFGNLDLVLIESGGDNLASTFSLDLVDYWIFVIDVAGGDDIPRKRGPGVLSCDLLVVNKYDLAPYVGVDLPRMRRESVEARNGRLVLFTNCSTGDGVDEVVEAISRAVLFDRP</sequence>
<gene>
    <name evidence="6" type="primary">ureG</name>
    <name evidence="9" type="ORF">ALP98_02102</name>
</gene>
<evidence type="ECO:0000256" key="6">
    <source>
        <dbReference type="HAMAP-Rule" id="MF_01389"/>
    </source>
</evidence>
<evidence type="ECO:0000256" key="4">
    <source>
        <dbReference type="ARBA" id="ARBA00023134"/>
    </source>
</evidence>
<dbReference type="GO" id="GO:0005525">
    <property type="term" value="F:GTP binding"/>
    <property type="evidence" value="ECO:0007669"/>
    <property type="project" value="UniProtKB-KW"/>
</dbReference>
<dbReference type="InterPro" id="IPR027417">
    <property type="entry name" value="P-loop_NTPase"/>
</dbReference>
<dbReference type="Proteomes" id="UP000271866">
    <property type="component" value="Unassembled WGS sequence"/>
</dbReference>
<dbReference type="GO" id="GO:0003924">
    <property type="term" value="F:GTPase activity"/>
    <property type="evidence" value="ECO:0007669"/>
    <property type="project" value="InterPro"/>
</dbReference>
<dbReference type="PANTHER" id="PTHR31715">
    <property type="entry name" value="UREASE ACCESSORY PROTEIN G"/>
    <property type="match status" value="1"/>
</dbReference>
<feature type="region of interest" description="Disordered" evidence="7">
    <location>
        <begin position="1"/>
        <end position="29"/>
    </location>
</feature>
<evidence type="ECO:0000313" key="9">
    <source>
        <dbReference type="EMBL" id="RMQ73169.1"/>
    </source>
</evidence>
<keyword evidence="4 6" id="KW-0342">GTP-binding</keyword>
<evidence type="ECO:0000256" key="5">
    <source>
        <dbReference type="ARBA" id="ARBA00023186"/>
    </source>
</evidence>
<organism evidence="9 10">
    <name type="scientific">Pseudomonas viridiflava</name>
    <name type="common">Phytomonas viridiflava</name>
    <dbReference type="NCBI Taxonomy" id="33069"/>
    <lineage>
        <taxon>Bacteria</taxon>
        <taxon>Pseudomonadati</taxon>
        <taxon>Pseudomonadota</taxon>
        <taxon>Gammaproteobacteria</taxon>
        <taxon>Pseudomonadales</taxon>
        <taxon>Pseudomonadaceae</taxon>
        <taxon>Pseudomonas</taxon>
    </lineage>
</organism>
<dbReference type="AlphaFoldDB" id="A0A3M4J5V4"/>
<feature type="domain" description="CobW/HypB/UreG nucleotide-binding" evidence="8">
    <location>
        <begin position="120"/>
        <end position="285"/>
    </location>
</feature>
<keyword evidence="3 6" id="KW-0996">Nickel insertion</keyword>
<dbReference type="GO" id="GO:0016151">
    <property type="term" value="F:nickel cation binding"/>
    <property type="evidence" value="ECO:0007669"/>
    <property type="project" value="UniProtKB-UniRule"/>
</dbReference>
<dbReference type="InterPro" id="IPR003495">
    <property type="entry name" value="CobW/HypB/UreG_nucleotide-bd"/>
</dbReference>
<reference evidence="9 10" key="1">
    <citation type="submission" date="2018-08" db="EMBL/GenBank/DDBJ databases">
        <title>Recombination of ecologically and evolutionarily significant loci maintains genetic cohesion in the Pseudomonas syringae species complex.</title>
        <authorList>
            <person name="Dillon M."/>
            <person name="Thakur S."/>
            <person name="Almeida R.N.D."/>
            <person name="Weir B.S."/>
            <person name="Guttman D.S."/>
        </authorList>
    </citation>
    <scope>NUCLEOTIDE SEQUENCE [LARGE SCALE GENOMIC DNA]</scope>
    <source>
        <strain evidence="9 10">ICMP 11296</strain>
    </source>
</reference>
<proteinExistence type="inferred from homology"/>
<keyword evidence="2 6" id="KW-0547">Nucleotide-binding</keyword>
<comment type="similarity">
    <text evidence="1 6">Belongs to the SIMIBI class G3E GTPase family. UreG subfamily.</text>
</comment>